<keyword evidence="1" id="KW-0732">Signal</keyword>
<keyword evidence="3" id="KW-1185">Reference proteome</keyword>
<reference evidence="2 3" key="1">
    <citation type="journal article" date="2021" name="Nat. Commun.">
        <title>Genetic determinants of endophytism in the Arabidopsis root mycobiome.</title>
        <authorList>
            <person name="Mesny F."/>
            <person name="Miyauchi S."/>
            <person name="Thiergart T."/>
            <person name="Pickel B."/>
            <person name="Atanasova L."/>
            <person name="Karlsson M."/>
            <person name="Huettel B."/>
            <person name="Barry K.W."/>
            <person name="Haridas S."/>
            <person name="Chen C."/>
            <person name="Bauer D."/>
            <person name="Andreopoulos W."/>
            <person name="Pangilinan J."/>
            <person name="LaButti K."/>
            <person name="Riley R."/>
            <person name="Lipzen A."/>
            <person name="Clum A."/>
            <person name="Drula E."/>
            <person name="Henrissat B."/>
            <person name="Kohler A."/>
            <person name="Grigoriev I.V."/>
            <person name="Martin F.M."/>
            <person name="Hacquard S."/>
        </authorList>
    </citation>
    <scope>NUCLEOTIDE SEQUENCE [LARGE SCALE GENOMIC DNA]</scope>
    <source>
        <strain evidence="2 3">MPI-SDFR-AT-0080</strain>
    </source>
</reference>
<organism evidence="2 3">
    <name type="scientific">Macrophomina phaseolina</name>
    <dbReference type="NCBI Taxonomy" id="35725"/>
    <lineage>
        <taxon>Eukaryota</taxon>
        <taxon>Fungi</taxon>
        <taxon>Dikarya</taxon>
        <taxon>Ascomycota</taxon>
        <taxon>Pezizomycotina</taxon>
        <taxon>Dothideomycetes</taxon>
        <taxon>Dothideomycetes incertae sedis</taxon>
        <taxon>Botryosphaeriales</taxon>
        <taxon>Botryosphaeriaceae</taxon>
        <taxon>Macrophomina</taxon>
    </lineage>
</organism>
<sequence length="139" mass="15297">MKLRQLLQIQMLCFACYVTAHDCEQVQVSFLSECAWGYKEQDLTDIGRSIAGQANSEMGQCGVACVRGVSDRVCEGTLDQYEYSVVCTMMRAKKGSDWAKLVPQVKAEDGVKYNYVGVSRACNVHCSMSNGCGGSFDFC</sequence>
<protein>
    <recommendedName>
        <fullName evidence="4">Secreted protein</fullName>
    </recommendedName>
</protein>
<name>A0ABQ8GNJ1_9PEZI</name>
<gene>
    <name evidence="2" type="ORF">B0J12DRAFT_290887</name>
</gene>
<feature type="signal peptide" evidence="1">
    <location>
        <begin position="1"/>
        <end position="20"/>
    </location>
</feature>
<evidence type="ECO:0008006" key="4">
    <source>
        <dbReference type="Google" id="ProtNLM"/>
    </source>
</evidence>
<accession>A0ABQ8GNJ1</accession>
<dbReference type="EMBL" id="JAGTJR010000004">
    <property type="protein sequence ID" value="KAH7061335.1"/>
    <property type="molecule type" value="Genomic_DNA"/>
</dbReference>
<feature type="chain" id="PRO_5046771355" description="Secreted protein" evidence="1">
    <location>
        <begin position="21"/>
        <end position="139"/>
    </location>
</feature>
<evidence type="ECO:0000256" key="1">
    <source>
        <dbReference type="SAM" id="SignalP"/>
    </source>
</evidence>
<comment type="caution">
    <text evidence="2">The sequence shown here is derived from an EMBL/GenBank/DDBJ whole genome shotgun (WGS) entry which is preliminary data.</text>
</comment>
<evidence type="ECO:0000313" key="3">
    <source>
        <dbReference type="Proteomes" id="UP000774617"/>
    </source>
</evidence>
<evidence type="ECO:0000313" key="2">
    <source>
        <dbReference type="EMBL" id="KAH7061335.1"/>
    </source>
</evidence>
<proteinExistence type="predicted"/>
<dbReference type="Proteomes" id="UP000774617">
    <property type="component" value="Unassembled WGS sequence"/>
</dbReference>